<evidence type="ECO:0000313" key="2">
    <source>
        <dbReference type="EMBL" id="KOO33240.1"/>
    </source>
</evidence>
<feature type="signal peptide" evidence="1">
    <location>
        <begin position="1"/>
        <end position="21"/>
    </location>
</feature>
<proteinExistence type="predicted"/>
<evidence type="ECO:0000313" key="3">
    <source>
        <dbReference type="Proteomes" id="UP000037460"/>
    </source>
</evidence>
<reference evidence="3" key="1">
    <citation type="journal article" date="2015" name="PLoS Genet.">
        <title>Genome Sequence and Transcriptome Analyses of Chrysochromulina tobin: Metabolic Tools for Enhanced Algal Fitness in the Prominent Order Prymnesiales (Haptophyceae).</title>
        <authorList>
            <person name="Hovde B.T."/>
            <person name="Deodato C.R."/>
            <person name="Hunsperger H.M."/>
            <person name="Ryken S.A."/>
            <person name="Yost W."/>
            <person name="Jha R.K."/>
            <person name="Patterson J."/>
            <person name="Monnat R.J. Jr."/>
            <person name="Barlow S.B."/>
            <person name="Starkenburg S.R."/>
            <person name="Cattolico R.A."/>
        </authorList>
    </citation>
    <scope>NUCLEOTIDE SEQUENCE</scope>
    <source>
        <strain evidence="3">CCMP291</strain>
    </source>
</reference>
<dbReference type="Proteomes" id="UP000037460">
    <property type="component" value="Unassembled WGS sequence"/>
</dbReference>
<dbReference type="EMBL" id="JWZX01001569">
    <property type="protein sequence ID" value="KOO33240.1"/>
    <property type="molecule type" value="Genomic_DNA"/>
</dbReference>
<comment type="caution">
    <text evidence="2">The sequence shown here is derived from an EMBL/GenBank/DDBJ whole genome shotgun (WGS) entry which is preliminary data.</text>
</comment>
<evidence type="ECO:0000256" key="1">
    <source>
        <dbReference type="SAM" id="SignalP"/>
    </source>
</evidence>
<organism evidence="2 3">
    <name type="scientific">Chrysochromulina tobinii</name>
    <dbReference type="NCBI Taxonomy" id="1460289"/>
    <lineage>
        <taxon>Eukaryota</taxon>
        <taxon>Haptista</taxon>
        <taxon>Haptophyta</taxon>
        <taxon>Prymnesiophyceae</taxon>
        <taxon>Prymnesiales</taxon>
        <taxon>Chrysochromulinaceae</taxon>
        <taxon>Chrysochromulina</taxon>
    </lineage>
</organism>
<protein>
    <submittedName>
        <fullName evidence="2">Uncharacterized protein</fullName>
    </submittedName>
</protein>
<feature type="chain" id="PRO_5005602436" evidence="1">
    <location>
        <begin position="22"/>
        <end position="117"/>
    </location>
</feature>
<gene>
    <name evidence="2" type="ORF">Ctob_007455</name>
</gene>
<keyword evidence="1" id="KW-0732">Signal</keyword>
<sequence length="117" mass="11551">MATSVLGTALMALGAARRALGAAVAVESALDKALLDTARTLTPGVVLGAVLGGRAVSASGRAVTVVTGSIERRIEAIGGVLAAAVNVLAAAVNGVHSMWRDELSARCPCLGCPCAQI</sequence>
<name>A0A0M0K350_9EUKA</name>
<keyword evidence="3" id="KW-1185">Reference proteome</keyword>
<dbReference type="AlphaFoldDB" id="A0A0M0K350"/>
<accession>A0A0M0K350</accession>